<reference evidence="2" key="2">
    <citation type="submission" date="2023-04" db="EMBL/GenBank/DDBJ databases">
        <authorList>
            <person name="Bruccoleri R.E."/>
            <person name="Oakeley E.J."/>
            <person name="Faust A.-M."/>
            <person name="Dessus-Babus S."/>
            <person name="Altorfer M."/>
            <person name="Burckhardt D."/>
            <person name="Oertli M."/>
            <person name="Naumann U."/>
            <person name="Petersen F."/>
            <person name="Wong J."/>
        </authorList>
    </citation>
    <scope>NUCLEOTIDE SEQUENCE</scope>
    <source>
        <strain evidence="2">GSM-AAB239-AS_SAM_17_03QT</strain>
        <tissue evidence="2">Leaf</tissue>
    </source>
</reference>
<evidence type="ECO:0000313" key="2">
    <source>
        <dbReference type="EMBL" id="KAJ6791899.1"/>
    </source>
</evidence>
<comment type="caution">
    <text evidence="2">The sequence shown here is derived from an EMBL/GenBank/DDBJ whole genome shotgun (WGS) entry which is preliminary data.</text>
</comment>
<dbReference type="AlphaFoldDB" id="A0AAX6DJM1"/>
<keyword evidence="1" id="KW-0732">Signal</keyword>
<sequence>MLLVPVRSWTLWLQWDLLYLSAVQVIEAICLQDAGDAGWCGASIERVKAWRQLRGLGTLQEAEAPNTGHNVSEHRHESFHVVSHLARLLCFRERELEGLVISV</sequence>
<proteinExistence type="predicted"/>
<feature type="signal peptide" evidence="1">
    <location>
        <begin position="1"/>
        <end position="28"/>
    </location>
</feature>
<name>A0AAX6DJM1_IRIPA</name>
<protein>
    <submittedName>
        <fullName evidence="2">Proline-rich receptor-like protein kinase PERK3</fullName>
    </submittedName>
</protein>
<dbReference type="Proteomes" id="UP001140949">
    <property type="component" value="Unassembled WGS sequence"/>
</dbReference>
<keyword evidence="2" id="KW-0675">Receptor</keyword>
<reference evidence="2" key="1">
    <citation type="journal article" date="2023" name="GigaByte">
        <title>Genome assembly of the bearded iris, Iris pallida Lam.</title>
        <authorList>
            <person name="Bruccoleri R.E."/>
            <person name="Oakeley E.J."/>
            <person name="Faust A.M.E."/>
            <person name="Altorfer M."/>
            <person name="Dessus-Babus S."/>
            <person name="Burckhardt D."/>
            <person name="Oertli M."/>
            <person name="Naumann U."/>
            <person name="Petersen F."/>
            <person name="Wong J."/>
        </authorList>
    </citation>
    <scope>NUCLEOTIDE SEQUENCE</scope>
    <source>
        <strain evidence="2">GSM-AAB239-AS_SAM_17_03QT</strain>
    </source>
</reference>
<gene>
    <name evidence="2" type="ORF">M6B38_241865</name>
</gene>
<organism evidence="2 3">
    <name type="scientific">Iris pallida</name>
    <name type="common">Sweet iris</name>
    <dbReference type="NCBI Taxonomy" id="29817"/>
    <lineage>
        <taxon>Eukaryota</taxon>
        <taxon>Viridiplantae</taxon>
        <taxon>Streptophyta</taxon>
        <taxon>Embryophyta</taxon>
        <taxon>Tracheophyta</taxon>
        <taxon>Spermatophyta</taxon>
        <taxon>Magnoliopsida</taxon>
        <taxon>Liliopsida</taxon>
        <taxon>Asparagales</taxon>
        <taxon>Iridaceae</taxon>
        <taxon>Iridoideae</taxon>
        <taxon>Irideae</taxon>
        <taxon>Iris</taxon>
    </lineage>
</organism>
<evidence type="ECO:0000313" key="3">
    <source>
        <dbReference type="Proteomes" id="UP001140949"/>
    </source>
</evidence>
<keyword evidence="2" id="KW-0418">Kinase</keyword>
<accession>A0AAX6DJM1</accession>
<keyword evidence="2" id="KW-0808">Transferase</keyword>
<dbReference type="EMBL" id="JANAVB010044218">
    <property type="protein sequence ID" value="KAJ6791899.1"/>
    <property type="molecule type" value="Genomic_DNA"/>
</dbReference>
<dbReference type="GO" id="GO:0016301">
    <property type="term" value="F:kinase activity"/>
    <property type="evidence" value="ECO:0007669"/>
    <property type="project" value="UniProtKB-KW"/>
</dbReference>
<feature type="chain" id="PRO_5043601410" evidence="1">
    <location>
        <begin position="29"/>
        <end position="103"/>
    </location>
</feature>
<evidence type="ECO:0000256" key="1">
    <source>
        <dbReference type="SAM" id="SignalP"/>
    </source>
</evidence>
<keyword evidence="3" id="KW-1185">Reference proteome</keyword>